<keyword evidence="4 8" id="KW-0560">Oxidoreductase</keyword>
<dbReference type="PRINTS" id="PR00463">
    <property type="entry name" value="EP450I"/>
</dbReference>
<dbReference type="InterPro" id="IPR017972">
    <property type="entry name" value="Cyt_P450_CS"/>
</dbReference>
<protein>
    <recommendedName>
        <fullName evidence="11">Cytochrome P450</fullName>
    </recommendedName>
</protein>
<evidence type="ECO:0000256" key="8">
    <source>
        <dbReference type="RuleBase" id="RU000461"/>
    </source>
</evidence>
<gene>
    <name evidence="9" type="ORF">H5410_053549</name>
</gene>
<comment type="caution">
    <text evidence="9">The sequence shown here is derived from an EMBL/GenBank/DDBJ whole genome shotgun (WGS) entry which is preliminary data.</text>
</comment>
<evidence type="ECO:0000256" key="7">
    <source>
        <dbReference type="PIRSR" id="PIRSR602401-1"/>
    </source>
</evidence>
<dbReference type="GO" id="GO:0005506">
    <property type="term" value="F:iron ion binding"/>
    <property type="evidence" value="ECO:0007669"/>
    <property type="project" value="InterPro"/>
</dbReference>
<reference evidence="9 10" key="1">
    <citation type="submission" date="2020-09" db="EMBL/GenBank/DDBJ databases">
        <title>De no assembly of potato wild relative species, Solanum commersonii.</title>
        <authorList>
            <person name="Cho K."/>
        </authorList>
    </citation>
    <scope>NUCLEOTIDE SEQUENCE [LARGE SCALE GENOMIC DNA]</scope>
    <source>
        <strain evidence="9">LZ3.2</strain>
        <tissue evidence="9">Leaf</tissue>
    </source>
</reference>
<keyword evidence="10" id="KW-1185">Reference proteome</keyword>
<accession>A0A9J5X4T0</accession>
<name>A0A9J5X4T0_SOLCO</name>
<evidence type="ECO:0000256" key="4">
    <source>
        <dbReference type="ARBA" id="ARBA00023002"/>
    </source>
</evidence>
<proteinExistence type="inferred from homology"/>
<sequence length="292" mass="33173">MESGELKIPITNDNIKAIMVVRLVRCGNRNFNNNNNMDHDRNDEKTKVILETSSSGSLVPRECREETNINGYTIPLKTRVLVNVSVIMRDPKYWEDVESFIPERFEQSSVDFMGNNFEYLPFGAGRRMCPAITFGLINVYLPLANLLYHFDWKLPDGLKPENLDMTECDVINEHKKNIASGKKGNGAFGGEDLVDVLLRLMESGELKIPITNDNIKAIMVVDFLIMYSQNWAKKYGPVMHLQLGEISTVIIVSSMDMARGVLKTHDLAFASRPKLAFIDITQEPGHRIYSLW</sequence>
<dbReference type="InterPro" id="IPR036396">
    <property type="entry name" value="Cyt_P450_sf"/>
</dbReference>
<dbReference type="Pfam" id="PF00067">
    <property type="entry name" value="p450"/>
    <property type="match status" value="1"/>
</dbReference>
<evidence type="ECO:0000313" key="9">
    <source>
        <dbReference type="EMBL" id="KAG5582922.1"/>
    </source>
</evidence>
<dbReference type="AlphaFoldDB" id="A0A9J5X4T0"/>
<dbReference type="PANTHER" id="PTHR47953:SF17">
    <property type="entry name" value="CYTOCHROME P450"/>
    <property type="match status" value="1"/>
</dbReference>
<comment type="cofactor">
    <cofactor evidence="7">
        <name>heme</name>
        <dbReference type="ChEBI" id="CHEBI:30413"/>
    </cofactor>
</comment>
<organism evidence="9 10">
    <name type="scientific">Solanum commersonii</name>
    <name type="common">Commerson's wild potato</name>
    <name type="synonym">Commerson's nightshade</name>
    <dbReference type="NCBI Taxonomy" id="4109"/>
    <lineage>
        <taxon>Eukaryota</taxon>
        <taxon>Viridiplantae</taxon>
        <taxon>Streptophyta</taxon>
        <taxon>Embryophyta</taxon>
        <taxon>Tracheophyta</taxon>
        <taxon>Spermatophyta</taxon>
        <taxon>Magnoliopsida</taxon>
        <taxon>eudicotyledons</taxon>
        <taxon>Gunneridae</taxon>
        <taxon>Pentapetalae</taxon>
        <taxon>asterids</taxon>
        <taxon>lamiids</taxon>
        <taxon>Solanales</taxon>
        <taxon>Solanaceae</taxon>
        <taxon>Solanoideae</taxon>
        <taxon>Solaneae</taxon>
        <taxon>Solanum</taxon>
    </lineage>
</organism>
<dbReference type="InterPro" id="IPR002401">
    <property type="entry name" value="Cyt_P450_E_grp-I"/>
</dbReference>
<dbReference type="Proteomes" id="UP000824120">
    <property type="component" value="Chromosome 10"/>
</dbReference>
<keyword evidence="2 7" id="KW-0349">Heme</keyword>
<dbReference type="SUPFAM" id="SSF48264">
    <property type="entry name" value="Cytochrome P450"/>
    <property type="match status" value="2"/>
</dbReference>
<evidence type="ECO:0000256" key="2">
    <source>
        <dbReference type="ARBA" id="ARBA00022617"/>
    </source>
</evidence>
<keyword evidence="3 7" id="KW-0479">Metal-binding</keyword>
<dbReference type="PROSITE" id="PS00086">
    <property type="entry name" value="CYTOCHROME_P450"/>
    <property type="match status" value="1"/>
</dbReference>
<dbReference type="InterPro" id="IPR001128">
    <property type="entry name" value="Cyt_P450"/>
</dbReference>
<feature type="binding site" description="axial binding residue" evidence="7">
    <location>
        <position position="129"/>
    </location>
    <ligand>
        <name>heme</name>
        <dbReference type="ChEBI" id="CHEBI:30413"/>
    </ligand>
    <ligandPart>
        <name>Fe</name>
        <dbReference type="ChEBI" id="CHEBI:18248"/>
    </ligandPart>
</feature>
<keyword evidence="5 7" id="KW-0408">Iron</keyword>
<dbReference type="PANTHER" id="PTHR47953">
    <property type="entry name" value="OS08G0105600 PROTEIN"/>
    <property type="match status" value="1"/>
</dbReference>
<dbReference type="GO" id="GO:0004497">
    <property type="term" value="F:monooxygenase activity"/>
    <property type="evidence" value="ECO:0007669"/>
    <property type="project" value="UniProtKB-KW"/>
</dbReference>
<dbReference type="GO" id="GO:0020037">
    <property type="term" value="F:heme binding"/>
    <property type="evidence" value="ECO:0007669"/>
    <property type="project" value="InterPro"/>
</dbReference>
<evidence type="ECO:0000313" key="10">
    <source>
        <dbReference type="Proteomes" id="UP000824120"/>
    </source>
</evidence>
<dbReference type="InterPro" id="IPR052306">
    <property type="entry name" value="CYP450_71D"/>
</dbReference>
<dbReference type="EMBL" id="JACXVP010000010">
    <property type="protein sequence ID" value="KAG5582922.1"/>
    <property type="molecule type" value="Genomic_DNA"/>
</dbReference>
<evidence type="ECO:0000256" key="6">
    <source>
        <dbReference type="ARBA" id="ARBA00023033"/>
    </source>
</evidence>
<evidence type="ECO:0000256" key="5">
    <source>
        <dbReference type="ARBA" id="ARBA00023004"/>
    </source>
</evidence>
<dbReference type="Gene3D" id="1.10.630.10">
    <property type="entry name" value="Cytochrome P450"/>
    <property type="match status" value="2"/>
</dbReference>
<comment type="similarity">
    <text evidence="1 8">Belongs to the cytochrome P450 family.</text>
</comment>
<dbReference type="OrthoDB" id="1304349at2759"/>
<keyword evidence="6 8" id="KW-0503">Monooxygenase</keyword>
<evidence type="ECO:0000256" key="1">
    <source>
        <dbReference type="ARBA" id="ARBA00010617"/>
    </source>
</evidence>
<evidence type="ECO:0000256" key="3">
    <source>
        <dbReference type="ARBA" id="ARBA00022723"/>
    </source>
</evidence>
<evidence type="ECO:0008006" key="11">
    <source>
        <dbReference type="Google" id="ProtNLM"/>
    </source>
</evidence>
<dbReference type="GO" id="GO:0016705">
    <property type="term" value="F:oxidoreductase activity, acting on paired donors, with incorporation or reduction of molecular oxygen"/>
    <property type="evidence" value="ECO:0007669"/>
    <property type="project" value="InterPro"/>
</dbReference>